<dbReference type="GeneID" id="55012905"/>
<keyword evidence="2" id="KW-1185">Reference proteome</keyword>
<dbReference type="EMBL" id="MK620899">
    <property type="protein sequence ID" value="QBZ72688.1"/>
    <property type="molecule type" value="Genomic_DNA"/>
</dbReference>
<reference evidence="1 2" key="1">
    <citation type="submission" date="2019-03" db="EMBL/GenBank/DDBJ databases">
        <authorList>
            <person name="Douthitt C."/>
            <person name="D'Elia T."/>
            <person name="Bockoras C."/>
            <person name="Boss C."/>
            <person name="Clemons M."/>
            <person name="Green W."/>
            <person name="Harel H."/>
            <person name="Larralde J."/>
            <person name="Lopez M."/>
            <person name="Magana D."/>
            <person name="Miguel M."/>
            <person name="Muschweck L."/>
            <person name="Olivos K."/>
            <person name="Racette D."/>
            <person name="Reynolds M."/>
            <person name="Ru Y."/>
            <person name="Santana M."/>
            <person name="Simon R."/>
            <person name="Smotrilla K."/>
            <person name="Sufficool B."/>
            <person name="Tamayo B."/>
            <person name="Tirado E."/>
            <person name="Vajanyi M."/>
            <person name="Weger M."/>
            <person name="Wehr A."/>
            <person name="Whitaker K."/>
            <person name="Garlena R.A."/>
            <person name="Russell D.A."/>
            <person name="Pope W.H."/>
            <person name="Jacobs-Sera D."/>
            <person name="Hatfull G.F."/>
        </authorList>
    </citation>
    <scope>NUCLEOTIDE SEQUENCE [LARGE SCALE GENOMIC DNA]</scope>
</reference>
<evidence type="ECO:0000313" key="2">
    <source>
        <dbReference type="Proteomes" id="UP000297070"/>
    </source>
</evidence>
<sequence>MPEPTGKYIAFVDDTQVVCGLMLATDYGCYYRDEGDWIPMDPDDEFSEWIEDWDAIDTDAFAVKLYDFAEKSDGRLTRSDV</sequence>
<accession>A0A4D6E227</accession>
<dbReference type="KEGG" id="vg:55012905"/>
<gene>
    <name evidence="1" type="primary">69</name>
    <name evidence="1" type="ORF">SEA_GODONK_69</name>
</gene>
<organism evidence="1 2">
    <name type="scientific">Gordonia phage GodonK</name>
    <dbReference type="NCBI Taxonomy" id="2562192"/>
    <lineage>
        <taxon>Viruses</taxon>
        <taxon>Duplodnaviria</taxon>
        <taxon>Heunggongvirae</taxon>
        <taxon>Uroviricota</taxon>
        <taxon>Caudoviricetes</taxon>
        <taxon>Godonkavirus</taxon>
        <taxon>Godonkavirus godonK</taxon>
    </lineage>
</organism>
<dbReference type="RefSeq" id="YP_009821453.1">
    <property type="nucleotide sequence ID" value="NC_048176.1"/>
</dbReference>
<proteinExistence type="predicted"/>
<evidence type="ECO:0000313" key="1">
    <source>
        <dbReference type="EMBL" id="QBZ72688.1"/>
    </source>
</evidence>
<protein>
    <submittedName>
        <fullName evidence="1">Uncharacterized protein</fullName>
    </submittedName>
</protein>
<dbReference type="Proteomes" id="UP000297070">
    <property type="component" value="Segment"/>
</dbReference>
<name>A0A4D6E227_9CAUD</name>